<dbReference type="EMBL" id="JACJQT010000009">
    <property type="protein sequence ID" value="MBD2277758.1"/>
    <property type="molecule type" value="Genomic_DNA"/>
</dbReference>
<gene>
    <name evidence="1" type="ORF">H6F99_05320</name>
</gene>
<dbReference type="Proteomes" id="UP000606721">
    <property type="component" value="Unassembled WGS sequence"/>
</dbReference>
<sequence length="159" mass="18379">MSINDVLADFDGDEVAFPRSIYANHTFNGQGTSLYYYINGQDAQGFNAGLKLDFFPDKVRFTNFKKPHPVEKYEPYFDKFIDGCSCSYDDIQQNFKSSSSTTMETLNIMAKHWMIPLDKFINTLLLAYYLLWDAEDDGWIDGSWWEGGEFRGTLPCPKR</sequence>
<proteinExistence type="predicted"/>
<name>A0ABR8BU96_APHFL</name>
<organism evidence="1 2">
    <name type="scientific">Aphanizomenon flos-aquae FACHB-1040</name>
    <dbReference type="NCBI Taxonomy" id="2692887"/>
    <lineage>
        <taxon>Bacteria</taxon>
        <taxon>Bacillati</taxon>
        <taxon>Cyanobacteriota</taxon>
        <taxon>Cyanophyceae</taxon>
        <taxon>Nostocales</taxon>
        <taxon>Aphanizomenonaceae</taxon>
        <taxon>Aphanizomenon</taxon>
    </lineage>
</organism>
<evidence type="ECO:0000313" key="1">
    <source>
        <dbReference type="EMBL" id="MBD2277758.1"/>
    </source>
</evidence>
<dbReference type="RefSeq" id="WP_190382452.1">
    <property type="nucleotide sequence ID" value="NZ_JACJQT010000009.1"/>
</dbReference>
<evidence type="ECO:0000313" key="2">
    <source>
        <dbReference type="Proteomes" id="UP000606721"/>
    </source>
</evidence>
<keyword evidence="2" id="KW-1185">Reference proteome</keyword>
<accession>A0ABR8BU96</accession>
<comment type="caution">
    <text evidence="1">The sequence shown here is derived from an EMBL/GenBank/DDBJ whole genome shotgun (WGS) entry which is preliminary data.</text>
</comment>
<protein>
    <submittedName>
        <fullName evidence="1">Uncharacterized protein</fullName>
    </submittedName>
</protein>
<reference evidence="1 2" key="1">
    <citation type="journal article" date="2020" name="ISME J.">
        <title>Comparative genomics reveals insights into cyanobacterial evolution and habitat adaptation.</title>
        <authorList>
            <person name="Chen M.Y."/>
            <person name="Teng W.K."/>
            <person name="Zhao L."/>
            <person name="Hu C.X."/>
            <person name="Zhou Y.K."/>
            <person name="Han B.P."/>
            <person name="Song L.R."/>
            <person name="Shu W.S."/>
        </authorList>
    </citation>
    <scope>NUCLEOTIDE SEQUENCE [LARGE SCALE GENOMIC DNA]</scope>
    <source>
        <strain evidence="1 2">FACHB-1040</strain>
    </source>
</reference>